<evidence type="ECO:0000259" key="3">
    <source>
        <dbReference type="PROSITE" id="PS50819"/>
    </source>
</evidence>
<dbReference type="EMBL" id="LAZR01021261">
    <property type="protein sequence ID" value="KKL85934.1"/>
    <property type="molecule type" value="Genomic_DNA"/>
</dbReference>
<dbReference type="CDD" id="cd00081">
    <property type="entry name" value="Hint"/>
    <property type="match status" value="1"/>
</dbReference>
<keyword evidence="2" id="KW-0651">Protein splicing</keyword>
<dbReference type="PROSITE" id="PS50819">
    <property type="entry name" value="INTEIN_ENDONUCLEASE"/>
    <property type="match status" value="1"/>
</dbReference>
<organism evidence="4">
    <name type="scientific">marine sediment metagenome</name>
    <dbReference type="NCBI Taxonomy" id="412755"/>
    <lineage>
        <taxon>unclassified sequences</taxon>
        <taxon>metagenomes</taxon>
        <taxon>ecological metagenomes</taxon>
    </lineage>
</organism>
<dbReference type="Gene3D" id="3.10.28.10">
    <property type="entry name" value="Homing endonucleases"/>
    <property type="match status" value="1"/>
</dbReference>
<dbReference type="InterPro" id="IPR027434">
    <property type="entry name" value="Homing_endonucl"/>
</dbReference>
<feature type="domain" description="DOD-type homing endonuclease" evidence="3">
    <location>
        <begin position="332"/>
        <end position="466"/>
    </location>
</feature>
<dbReference type="InterPro" id="IPR006141">
    <property type="entry name" value="Intein_N"/>
</dbReference>
<dbReference type="InterPro" id="IPR057363">
    <property type="entry name" value="Volactin"/>
</dbReference>
<dbReference type="PROSITE" id="PS50818">
    <property type="entry name" value="INTEIN_C_TER"/>
    <property type="match status" value="1"/>
</dbReference>
<dbReference type="GO" id="GO:0004519">
    <property type="term" value="F:endonuclease activity"/>
    <property type="evidence" value="ECO:0007669"/>
    <property type="project" value="InterPro"/>
</dbReference>
<comment type="caution">
    <text evidence="4">The sequence shown here is derived from an EMBL/GenBank/DDBJ whole genome shotgun (WGS) entry which is preliminary data.</text>
</comment>
<dbReference type="InterPro" id="IPR004042">
    <property type="entry name" value="Intein_endonuc_central"/>
</dbReference>
<protein>
    <recommendedName>
        <fullName evidence="3">DOD-type homing endonuclease domain-containing protein</fullName>
    </recommendedName>
</protein>
<sequence length="640" mass="70427">MVKAKTEAQSLGVGLDTGTMFIVSARKSGDTIGTKRIRDTFLDLKPEHKRMLRLSKTSYIELDGNLLVIGDAALDCANLLNQEARRPMAGGVLNAGEVDAQQVIALMMKEVLGDPRKSGEKCCYSVPATALDVKGSDITYHRMVLGKILSELGYTAEPINEALAIIFSECVQENFSGIGISYGSGMTNVCLAYNALSALEFSIGKCLSDDFPIVTPSGVRFINEISVGDLVLGADGRFVEVVSKTSNGYREKLVQLNVELMQAFPLQMTPDHRIFVKSGFNWEWTEASDIRPGDTVGIPIIKHDPASRKTHYFGSSSCKKLELSKSRNLGRFFGSFLGDGKSCVPSKGGYVELSLNKDDVDLVEKYLPVLGLFGNSCVKFDRSKPGVALVHVQSKVLATHMDSFYGEDGEKVFPIPIFDIPDQMAIGILEGLFDTDGHVSGGKTCFTTTSRSIVMTIHHLLNRFCLRHRIAKRDPRVGGVNHLGKLIVGRKNVYEIQISDFVSNEMFRILLLKEGHFSRGPRPDFMEYQVSDTCEIPYGRDVWDVTIASDYHSFSSPCAVVHNCGDWIDTGAAQSVGSTKTKICALKESGIDINDPKDREQEAIGFFVESLIDYSLKGIVEHFHRVKKEILVPKPIPIVV</sequence>
<dbReference type="SUPFAM" id="SSF51294">
    <property type="entry name" value="Hedgehog/intein (Hint) domain"/>
    <property type="match status" value="1"/>
</dbReference>
<dbReference type="PROSITE" id="PS50817">
    <property type="entry name" value="INTEIN_N_TER"/>
    <property type="match status" value="1"/>
</dbReference>
<accession>A0A0F9FHQ8</accession>
<dbReference type="InterPro" id="IPR006142">
    <property type="entry name" value="INTEIN"/>
</dbReference>
<dbReference type="GO" id="GO:0016539">
    <property type="term" value="P:intein-mediated protein splicing"/>
    <property type="evidence" value="ECO:0007669"/>
    <property type="project" value="InterPro"/>
</dbReference>
<dbReference type="Pfam" id="PF25216">
    <property type="entry name" value="Volactin"/>
    <property type="match status" value="1"/>
</dbReference>
<evidence type="ECO:0000313" key="4">
    <source>
        <dbReference type="EMBL" id="KKL85934.1"/>
    </source>
</evidence>
<proteinExistence type="predicted"/>
<gene>
    <name evidence="4" type="ORF">LCGC14_1949780</name>
</gene>
<reference evidence="4" key="1">
    <citation type="journal article" date="2015" name="Nature">
        <title>Complex archaea that bridge the gap between prokaryotes and eukaryotes.</title>
        <authorList>
            <person name="Spang A."/>
            <person name="Saw J.H."/>
            <person name="Jorgensen S.L."/>
            <person name="Zaremba-Niedzwiedzka K."/>
            <person name="Martijn J."/>
            <person name="Lind A.E."/>
            <person name="van Eijk R."/>
            <person name="Schleper C."/>
            <person name="Guy L."/>
            <person name="Ettema T.J."/>
        </authorList>
    </citation>
    <scope>NUCLEOTIDE SEQUENCE</scope>
</reference>
<dbReference type="InterPro" id="IPR004860">
    <property type="entry name" value="LAGLIDADG_dom"/>
</dbReference>
<dbReference type="InterPro" id="IPR030934">
    <property type="entry name" value="Intein_C"/>
</dbReference>
<dbReference type="SMART" id="SM00306">
    <property type="entry name" value="HintN"/>
    <property type="match status" value="1"/>
</dbReference>
<dbReference type="Pfam" id="PF14528">
    <property type="entry name" value="LAGLIDADG_3"/>
    <property type="match status" value="1"/>
</dbReference>
<feature type="non-terminal residue" evidence="4">
    <location>
        <position position="640"/>
    </location>
</feature>
<name>A0A0F9FHQ8_9ZZZZ</name>
<dbReference type="Gene3D" id="2.170.16.10">
    <property type="entry name" value="Hedgehog/Intein (Hint) domain"/>
    <property type="match status" value="1"/>
</dbReference>
<keyword evidence="1" id="KW-0068">Autocatalytic cleavage</keyword>
<evidence type="ECO:0000256" key="2">
    <source>
        <dbReference type="ARBA" id="ARBA00023000"/>
    </source>
</evidence>
<dbReference type="InterPro" id="IPR036844">
    <property type="entry name" value="Hint_dom_sf"/>
</dbReference>
<evidence type="ECO:0000256" key="1">
    <source>
        <dbReference type="ARBA" id="ARBA00022813"/>
    </source>
</evidence>
<dbReference type="AlphaFoldDB" id="A0A0F9FHQ8"/>
<dbReference type="SUPFAM" id="SSF55608">
    <property type="entry name" value="Homing endonucleases"/>
    <property type="match status" value="1"/>
</dbReference>
<dbReference type="InterPro" id="IPR003587">
    <property type="entry name" value="Hint_dom_N"/>
</dbReference>
<dbReference type="PRINTS" id="PR00379">
    <property type="entry name" value="INTEIN"/>
</dbReference>